<dbReference type="EMBL" id="JAKJXP020000078">
    <property type="protein sequence ID" value="KAK7749144.1"/>
    <property type="molecule type" value="Genomic_DNA"/>
</dbReference>
<comment type="caution">
    <text evidence="2">The sequence shown here is derived from an EMBL/GenBank/DDBJ whole genome shotgun (WGS) entry which is preliminary data.</text>
</comment>
<dbReference type="AlphaFoldDB" id="A0AAN9UT87"/>
<accession>A0AAN9UT87</accession>
<evidence type="ECO:0000313" key="3">
    <source>
        <dbReference type="Proteomes" id="UP001320420"/>
    </source>
</evidence>
<sequence>MEKLKKGLGFVSQSRRGNQKLKVDGSGGLHSTVEADNEDAHEQSMTVTDALDELQSRIDSFQTEVDICAQERLGRVEAGIGDVKKGLVFMSKQAAFDYEQARLLQQKKEVASIRSRQKTNGSISTKWSKRLKGIGICDPASDIKDCLEHLEKLDHDDKNISQYILHSEELNSWLKEAQSNVIEINLHTPPSSLSNPLSFNSALFAETLRSTNQFPVLAFFSMHRNNESISQEVSGPVALVRSLNGQLLKFIAAHRPSVDLSALKDQGLFLEAKKSLRHGLRLLKGLILSLPENDALFLIIDTLSWLTGTECDQDKVFKKLGKIVEETENVVLKIMVTGTLPGSYAKSIADISLFVHDVSSGFGGIDIAESGGQIYKRIKGRHVKQGIGDAATMTEDDDGEEDSDED</sequence>
<reference evidence="2 3" key="1">
    <citation type="submission" date="2024-02" db="EMBL/GenBank/DDBJ databases">
        <title>De novo assembly and annotation of 12 fungi associated with fruit tree decline syndrome in Ontario, Canada.</title>
        <authorList>
            <person name="Sulman M."/>
            <person name="Ellouze W."/>
            <person name="Ilyukhin E."/>
        </authorList>
    </citation>
    <scope>NUCLEOTIDE SEQUENCE [LARGE SCALE GENOMIC DNA]</scope>
    <source>
        <strain evidence="2 3">M11/M66-122</strain>
    </source>
</reference>
<evidence type="ECO:0000313" key="2">
    <source>
        <dbReference type="EMBL" id="KAK7749144.1"/>
    </source>
</evidence>
<protein>
    <submittedName>
        <fullName evidence="2">Uncharacterized protein</fullName>
    </submittedName>
</protein>
<dbReference type="PANTHER" id="PTHR40619">
    <property type="entry name" value="FUNGAL STAND N-TERMINAL GOODBYE DOMAIN-CONTAINING PROTEIN"/>
    <property type="match status" value="1"/>
</dbReference>
<proteinExistence type="predicted"/>
<dbReference type="PANTHER" id="PTHR40619:SF3">
    <property type="entry name" value="FUNGAL STAND N-TERMINAL GOODBYE DOMAIN-CONTAINING PROTEIN"/>
    <property type="match status" value="1"/>
</dbReference>
<gene>
    <name evidence="2" type="ORF">SLS62_008432</name>
</gene>
<keyword evidence="3" id="KW-1185">Reference proteome</keyword>
<organism evidence="2 3">
    <name type="scientific">Diatrype stigma</name>
    <dbReference type="NCBI Taxonomy" id="117547"/>
    <lineage>
        <taxon>Eukaryota</taxon>
        <taxon>Fungi</taxon>
        <taxon>Dikarya</taxon>
        <taxon>Ascomycota</taxon>
        <taxon>Pezizomycotina</taxon>
        <taxon>Sordariomycetes</taxon>
        <taxon>Xylariomycetidae</taxon>
        <taxon>Xylariales</taxon>
        <taxon>Diatrypaceae</taxon>
        <taxon>Diatrype</taxon>
    </lineage>
</organism>
<evidence type="ECO:0000256" key="1">
    <source>
        <dbReference type="SAM" id="MobiDB-lite"/>
    </source>
</evidence>
<name>A0AAN9UT87_9PEZI</name>
<feature type="region of interest" description="Disordered" evidence="1">
    <location>
        <begin position="19"/>
        <end position="42"/>
    </location>
</feature>
<dbReference type="Proteomes" id="UP001320420">
    <property type="component" value="Unassembled WGS sequence"/>
</dbReference>